<organism evidence="2 3">
    <name type="scientific">Araneus ventricosus</name>
    <name type="common">Orbweaver spider</name>
    <name type="synonym">Epeira ventricosa</name>
    <dbReference type="NCBI Taxonomy" id="182803"/>
    <lineage>
        <taxon>Eukaryota</taxon>
        <taxon>Metazoa</taxon>
        <taxon>Ecdysozoa</taxon>
        <taxon>Arthropoda</taxon>
        <taxon>Chelicerata</taxon>
        <taxon>Arachnida</taxon>
        <taxon>Araneae</taxon>
        <taxon>Araneomorphae</taxon>
        <taxon>Entelegynae</taxon>
        <taxon>Araneoidea</taxon>
        <taxon>Araneidae</taxon>
        <taxon>Araneus</taxon>
    </lineage>
</organism>
<feature type="domain" description="Mos1 transposase HTH" evidence="1">
    <location>
        <begin position="16"/>
        <end position="56"/>
    </location>
</feature>
<dbReference type="InterPro" id="IPR041426">
    <property type="entry name" value="Mos1_HTH"/>
</dbReference>
<evidence type="ECO:0000313" key="2">
    <source>
        <dbReference type="EMBL" id="GBL78957.1"/>
    </source>
</evidence>
<dbReference type="Pfam" id="PF17906">
    <property type="entry name" value="HTH_48"/>
    <property type="match status" value="1"/>
</dbReference>
<evidence type="ECO:0000313" key="3">
    <source>
        <dbReference type="Proteomes" id="UP000499080"/>
    </source>
</evidence>
<accession>A0A4Y2AH62</accession>
<evidence type="ECO:0000259" key="1">
    <source>
        <dbReference type="Pfam" id="PF17906"/>
    </source>
</evidence>
<reference evidence="2 3" key="1">
    <citation type="journal article" date="2019" name="Sci. Rep.">
        <title>Orb-weaving spider Araneus ventricosus genome elucidates the spidroin gene catalogue.</title>
        <authorList>
            <person name="Kono N."/>
            <person name="Nakamura H."/>
            <person name="Ohtoshi R."/>
            <person name="Moran D.A.P."/>
            <person name="Shinohara A."/>
            <person name="Yoshida Y."/>
            <person name="Fujiwara M."/>
            <person name="Mori M."/>
            <person name="Tomita M."/>
            <person name="Arakawa K."/>
        </authorList>
    </citation>
    <scope>NUCLEOTIDE SEQUENCE [LARGE SCALE GENOMIC DNA]</scope>
</reference>
<dbReference type="EMBL" id="BGPR01000017">
    <property type="protein sequence ID" value="GBL78957.1"/>
    <property type="molecule type" value="Genomic_DNA"/>
</dbReference>
<dbReference type="Gene3D" id="1.10.10.1450">
    <property type="match status" value="1"/>
</dbReference>
<dbReference type="Proteomes" id="UP000499080">
    <property type="component" value="Unassembled WGS sequence"/>
</dbReference>
<sequence length="112" mass="12916">MKCQVDKTQHFGCHSFFAFNPGVKAVEATSEIYAVYGEKAMSQTTFRLWFLRFKNGLLKEGSHTVRPIEFGNQSIDQYLSVHKDSFSNPTTNRRLEEAVVGDWLKMFKFKAL</sequence>
<proteinExistence type="predicted"/>
<gene>
    <name evidence="2" type="ORF">AVEN_48924_1</name>
</gene>
<protein>
    <recommendedName>
        <fullName evidence="1">Mos1 transposase HTH domain-containing protein</fullName>
    </recommendedName>
</protein>
<dbReference type="OrthoDB" id="10046483at2759"/>
<keyword evidence="3" id="KW-1185">Reference proteome</keyword>
<comment type="caution">
    <text evidence="2">The sequence shown here is derived from an EMBL/GenBank/DDBJ whole genome shotgun (WGS) entry which is preliminary data.</text>
</comment>
<dbReference type="AlphaFoldDB" id="A0A4Y2AH62"/>
<name>A0A4Y2AH62_ARAVE</name>